<sequence length="167" mass="19462">MNSEPLLSTNYQVTLEDYTEFVLFHSRMSIRFFPLFNIVLFVCWALLAGADASSLGILISLGIVITLLFTIFFVVFLKIKAKRVFKSNKLLRQEYVFQFFEQGINMETDTSKGLIQWNEIYRVSESKKLFIIYIAQNQGMILPKSLVDEQKLRSIIHTYFNKKAIHS</sequence>
<evidence type="ECO:0000313" key="3">
    <source>
        <dbReference type="EMBL" id="RIE03415.1"/>
    </source>
</evidence>
<comment type="caution">
    <text evidence="3">The sequence shown here is derived from an EMBL/GenBank/DDBJ whole genome shotgun (WGS) entry which is preliminary data.</text>
</comment>
<evidence type="ECO:0000256" key="1">
    <source>
        <dbReference type="SAM" id="Phobius"/>
    </source>
</evidence>
<keyword evidence="4" id="KW-1185">Reference proteome</keyword>
<keyword evidence="1" id="KW-1133">Transmembrane helix</keyword>
<keyword evidence="1" id="KW-0812">Transmembrane</keyword>
<protein>
    <recommendedName>
        <fullName evidence="2">YcxB-like C-terminal domain-containing protein</fullName>
    </recommendedName>
</protein>
<feature type="domain" description="YcxB-like C-terminal" evidence="2">
    <location>
        <begin position="99"/>
        <end position="152"/>
    </location>
</feature>
<dbReference type="RefSeq" id="WP_119149625.1">
    <property type="nucleotide sequence ID" value="NZ_JBHSOV010000005.1"/>
</dbReference>
<feature type="transmembrane region" description="Helical" evidence="1">
    <location>
        <begin position="56"/>
        <end position="77"/>
    </location>
</feature>
<organism evidence="3 4">
    <name type="scientific">Cohnella faecalis</name>
    <dbReference type="NCBI Taxonomy" id="2315694"/>
    <lineage>
        <taxon>Bacteria</taxon>
        <taxon>Bacillati</taxon>
        <taxon>Bacillota</taxon>
        <taxon>Bacilli</taxon>
        <taxon>Bacillales</taxon>
        <taxon>Paenibacillaceae</taxon>
        <taxon>Cohnella</taxon>
    </lineage>
</organism>
<evidence type="ECO:0000313" key="4">
    <source>
        <dbReference type="Proteomes" id="UP000266340"/>
    </source>
</evidence>
<dbReference type="OrthoDB" id="2631198at2"/>
<dbReference type="AlphaFoldDB" id="A0A398CLU6"/>
<evidence type="ECO:0000259" key="2">
    <source>
        <dbReference type="Pfam" id="PF14317"/>
    </source>
</evidence>
<gene>
    <name evidence="3" type="ORF">D3H35_12170</name>
</gene>
<reference evidence="3 4" key="1">
    <citation type="submission" date="2018-09" db="EMBL/GenBank/DDBJ databases">
        <title>Cohnella cavernae sp. nov., isolated from a karst cave.</title>
        <authorList>
            <person name="Zhu H."/>
        </authorList>
    </citation>
    <scope>NUCLEOTIDE SEQUENCE [LARGE SCALE GENOMIC DNA]</scope>
    <source>
        <strain evidence="3 4">K2E09-144</strain>
    </source>
</reference>
<name>A0A398CLU6_9BACL</name>
<proteinExistence type="predicted"/>
<keyword evidence="1" id="KW-0472">Membrane</keyword>
<dbReference type="EMBL" id="QXJM01000037">
    <property type="protein sequence ID" value="RIE03415.1"/>
    <property type="molecule type" value="Genomic_DNA"/>
</dbReference>
<dbReference type="InterPro" id="IPR025588">
    <property type="entry name" value="YcxB-like_C"/>
</dbReference>
<dbReference type="Pfam" id="PF14317">
    <property type="entry name" value="YcxB"/>
    <property type="match status" value="1"/>
</dbReference>
<feature type="transmembrane region" description="Helical" evidence="1">
    <location>
        <begin position="32"/>
        <end position="50"/>
    </location>
</feature>
<dbReference type="Proteomes" id="UP000266340">
    <property type="component" value="Unassembled WGS sequence"/>
</dbReference>
<accession>A0A398CLU6</accession>